<gene>
    <name evidence="11" type="ORF">EQU24_19365</name>
</gene>
<comment type="similarity">
    <text evidence="7">Belongs to the YfgM family.</text>
</comment>
<protein>
    <recommendedName>
        <fullName evidence="8">Ancillary SecYEG translocon subunit</fullName>
    </recommendedName>
</protein>
<feature type="domain" description="Ancillary SecYEG translocon subunit/Cell division coordinator CpoB TPR" evidence="10">
    <location>
        <begin position="15"/>
        <end position="204"/>
    </location>
</feature>
<dbReference type="AlphaFoldDB" id="A0A4P9URM9"/>
<dbReference type="SUPFAM" id="SSF48452">
    <property type="entry name" value="TPR-like"/>
    <property type="match status" value="1"/>
</dbReference>
<keyword evidence="2" id="KW-1003">Cell membrane</keyword>
<keyword evidence="6" id="KW-0143">Chaperone</keyword>
<dbReference type="PANTHER" id="PTHR38035">
    <property type="entry name" value="UPF0070 PROTEIN YFGM"/>
    <property type="match status" value="1"/>
</dbReference>
<dbReference type="Proteomes" id="UP000305881">
    <property type="component" value="Chromosome"/>
</dbReference>
<evidence type="ECO:0000313" key="11">
    <source>
        <dbReference type="EMBL" id="QCW84152.1"/>
    </source>
</evidence>
<comment type="subcellular location">
    <subcellularLocation>
        <location evidence="1">Cell membrane</location>
        <topology evidence="1">Single-pass type II membrane protein</topology>
    </subcellularLocation>
</comment>
<evidence type="ECO:0000256" key="3">
    <source>
        <dbReference type="ARBA" id="ARBA00022692"/>
    </source>
</evidence>
<evidence type="ECO:0000256" key="9">
    <source>
        <dbReference type="SAM" id="Phobius"/>
    </source>
</evidence>
<evidence type="ECO:0000256" key="6">
    <source>
        <dbReference type="ARBA" id="ARBA00023186"/>
    </source>
</evidence>
<evidence type="ECO:0000256" key="7">
    <source>
        <dbReference type="ARBA" id="ARBA00024197"/>
    </source>
</evidence>
<dbReference type="InterPro" id="IPR011990">
    <property type="entry name" value="TPR-like_helical_dom_sf"/>
</dbReference>
<dbReference type="PIRSF" id="PIRSF006170">
    <property type="entry name" value="YfgM"/>
    <property type="match status" value="1"/>
</dbReference>
<keyword evidence="4 9" id="KW-1133">Transmembrane helix</keyword>
<keyword evidence="5 9" id="KW-0472">Membrane</keyword>
<keyword evidence="12" id="KW-1185">Reference proteome</keyword>
<organism evidence="11 12">
    <name type="scientific">Methylotuvimicrobium buryatense</name>
    <name type="common">Methylomicrobium buryatense</name>
    <dbReference type="NCBI Taxonomy" id="95641"/>
    <lineage>
        <taxon>Bacteria</taxon>
        <taxon>Pseudomonadati</taxon>
        <taxon>Pseudomonadota</taxon>
        <taxon>Gammaproteobacteria</taxon>
        <taxon>Methylococcales</taxon>
        <taxon>Methylococcaceae</taxon>
        <taxon>Methylotuvimicrobium</taxon>
    </lineage>
</organism>
<dbReference type="OrthoDB" id="9789675at2"/>
<dbReference type="KEGG" id="mbur:EQU24_19365"/>
<dbReference type="EMBL" id="CP035467">
    <property type="protein sequence ID" value="QCW84152.1"/>
    <property type="molecule type" value="Genomic_DNA"/>
</dbReference>
<evidence type="ECO:0000256" key="8">
    <source>
        <dbReference type="ARBA" id="ARBA00024235"/>
    </source>
</evidence>
<dbReference type="InterPro" id="IPR026039">
    <property type="entry name" value="YfgM"/>
</dbReference>
<evidence type="ECO:0000256" key="1">
    <source>
        <dbReference type="ARBA" id="ARBA00004401"/>
    </source>
</evidence>
<evidence type="ECO:0000259" key="10">
    <source>
        <dbReference type="Pfam" id="PF09976"/>
    </source>
</evidence>
<feature type="transmembrane region" description="Helical" evidence="9">
    <location>
        <begin position="24"/>
        <end position="42"/>
    </location>
</feature>
<evidence type="ECO:0000256" key="5">
    <source>
        <dbReference type="ARBA" id="ARBA00023136"/>
    </source>
</evidence>
<dbReference type="PANTHER" id="PTHR38035:SF1">
    <property type="entry name" value="ANCILLARY SECYEG TRANSLOCON SUBUNIT"/>
    <property type="match status" value="1"/>
</dbReference>
<keyword evidence="3 9" id="KW-0812">Transmembrane</keyword>
<dbReference type="RefSeq" id="WP_017841981.1">
    <property type="nucleotide sequence ID" value="NZ_CP035467.1"/>
</dbReference>
<sequence>MAIYETEEEQVEALKRWWKENGRSTITGVIVGVVIIVGWNIWQDYKQSQALQASALYAQLLNAQTEGNLESAEKIAERIQDQFGGTAYSDYAGLFNAKNKVQQGDLAAAKQSLEAVAKKGSDEIAQVARLGLIRILLAKGEYEQGLQMIAEAKYSDGFSGAYDELKGDLYVALERLGEARTAYQAALRSGHKSPLLQFKLDDITEAEIIVKQ</sequence>
<evidence type="ECO:0000256" key="4">
    <source>
        <dbReference type="ARBA" id="ARBA00022989"/>
    </source>
</evidence>
<reference evidence="12" key="1">
    <citation type="journal article" date="2019" name="J. Bacteriol.">
        <title>A Mutagenic Screen Identifies a TonB-Dependent Receptor Required for the Lanthanide Metal Switch in the Type I Methanotroph 'Methylotuvimicrobium buryatense' 5GB1C.</title>
        <authorList>
            <person name="Groom J.D."/>
            <person name="Ford S.M."/>
            <person name="Pesesky M.W."/>
            <person name="Lidstrom M.E."/>
        </authorList>
    </citation>
    <scope>NUCLEOTIDE SEQUENCE [LARGE SCALE GENOMIC DNA]</scope>
    <source>
        <strain evidence="12">5GB1C</strain>
    </source>
</reference>
<proteinExistence type="inferred from homology"/>
<dbReference type="STRING" id="675511.GCA_000341735_03565"/>
<accession>A0A4P9URM9</accession>
<dbReference type="Gene3D" id="1.25.40.10">
    <property type="entry name" value="Tetratricopeptide repeat domain"/>
    <property type="match status" value="1"/>
</dbReference>
<evidence type="ECO:0000313" key="12">
    <source>
        <dbReference type="Proteomes" id="UP000305881"/>
    </source>
</evidence>
<dbReference type="InterPro" id="IPR018704">
    <property type="entry name" value="SecYEG/CpoB_TPR"/>
</dbReference>
<dbReference type="GO" id="GO:0044877">
    <property type="term" value="F:protein-containing complex binding"/>
    <property type="evidence" value="ECO:0007669"/>
    <property type="project" value="InterPro"/>
</dbReference>
<evidence type="ECO:0000256" key="2">
    <source>
        <dbReference type="ARBA" id="ARBA00022475"/>
    </source>
</evidence>
<dbReference type="Pfam" id="PF09976">
    <property type="entry name" value="TPR_21"/>
    <property type="match status" value="1"/>
</dbReference>
<name>A0A4P9URM9_METBY</name>
<dbReference type="GO" id="GO:0005886">
    <property type="term" value="C:plasma membrane"/>
    <property type="evidence" value="ECO:0007669"/>
    <property type="project" value="UniProtKB-SubCell"/>
</dbReference>